<evidence type="ECO:0000313" key="1">
    <source>
        <dbReference type="EMBL" id="KAJ4454545.1"/>
    </source>
</evidence>
<keyword evidence="2" id="KW-1185">Reference proteome</keyword>
<reference evidence="1" key="1">
    <citation type="journal article" date="2022" name="bioRxiv">
        <title>Genomics of Preaxostyla Flagellates Illuminates Evolutionary Transitions and the Path Towards Mitochondrial Loss.</title>
        <authorList>
            <person name="Novak L.V.F."/>
            <person name="Treitli S.C."/>
            <person name="Pyrih J."/>
            <person name="Halakuc P."/>
            <person name="Pipaliya S.V."/>
            <person name="Vacek V."/>
            <person name="Brzon O."/>
            <person name="Soukal P."/>
            <person name="Eme L."/>
            <person name="Dacks J.B."/>
            <person name="Karnkowska A."/>
            <person name="Elias M."/>
            <person name="Hampl V."/>
        </authorList>
    </citation>
    <scope>NUCLEOTIDE SEQUENCE</scope>
    <source>
        <strain evidence="1">RCP-MX</strain>
    </source>
</reference>
<sequence length="231" mass="26064">MFFFFDTGGTSCLIKRTLFFFFDTGGTSCLIKRTQKKRRKLDGTFFFFFERCQAPVPYQSLENNLQQFVFRKNHDLSSNLAGRKWFATAGLVLVVHSPHPFAKDFSELRQFRSDKNKMRLAVEAVVEGLEALLLFAKGTQVPVRVQIIRFGGRNDEEWMFPMLPAPQALDDTLLSSLTARLRAQAETYLDNTYGLTLLETLAAQMDQQAAAAEQAAQMDQQAAAAEQGLPS</sequence>
<proteinExistence type="predicted"/>
<organism evidence="1 2">
    <name type="scientific">Paratrimastix pyriformis</name>
    <dbReference type="NCBI Taxonomy" id="342808"/>
    <lineage>
        <taxon>Eukaryota</taxon>
        <taxon>Metamonada</taxon>
        <taxon>Preaxostyla</taxon>
        <taxon>Paratrimastigidae</taxon>
        <taxon>Paratrimastix</taxon>
    </lineage>
</organism>
<comment type="caution">
    <text evidence="1">The sequence shown here is derived from an EMBL/GenBank/DDBJ whole genome shotgun (WGS) entry which is preliminary data.</text>
</comment>
<dbReference type="Proteomes" id="UP001141327">
    <property type="component" value="Unassembled WGS sequence"/>
</dbReference>
<protein>
    <submittedName>
        <fullName evidence="1">Uncharacterized protein</fullName>
    </submittedName>
</protein>
<dbReference type="EMBL" id="JAPMOS010000149">
    <property type="protein sequence ID" value="KAJ4454545.1"/>
    <property type="molecule type" value="Genomic_DNA"/>
</dbReference>
<evidence type="ECO:0000313" key="2">
    <source>
        <dbReference type="Proteomes" id="UP001141327"/>
    </source>
</evidence>
<accession>A0ABQ8UCJ3</accession>
<gene>
    <name evidence="1" type="ORF">PAPYR_10731</name>
</gene>
<name>A0ABQ8UCJ3_9EUKA</name>